<dbReference type="GO" id="GO:0030246">
    <property type="term" value="F:carbohydrate binding"/>
    <property type="evidence" value="ECO:0007669"/>
    <property type="project" value="InterPro"/>
</dbReference>
<dbReference type="GO" id="GO:0005975">
    <property type="term" value="P:carbohydrate metabolic process"/>
    <property type="evidence" value="ECO:0007669"/>
    <property type="project" value="InterPro"/>
</dbReference>
<dbReference type="AlphaFoldDB" id="A0AAV2LMI0"/>
<reference evidence="2 3" key="1">
    <citation type="submission" date="2024-04" db="EMBL/GenBank/DDBJ databases">
        <authorList>
            <person name="Waldvogel A.-M."/>
            <person name="Schoenle A."/>
        </authorList>
    </citation>
    <scope>NUCLEOTIDE SEQUENCE [LARGE SCALE GENOMIC DNA]</scope>
</reference>
<organism evidence="2 3">
    <name type="scientific">Knipowitschia caucasica</name>
    <name type="common">Caucasian dwarf goby</name>
    <name type="synonym">Pomatoschistus caucasicus</name>
    <dbReference type="NCBI Taxonomy" id="637954"/>
    <lineage>
        <taxon>Eukaryota</taxon>
        <taxon>Metazoa</taxon>
        <taxon>Chordata</taxon>
        <taxon>Craniata</taxon>
        <taxon>Vertebrata</taxon>
        <taxon>Euteleostomi</taxon>
        <taxon>Actinopterygii</taxon>
        <taxon>Neopterygii</taxon>
        <taxon>Teleostei</taxon>
        <taxon>Neoteleostei</taxon>
        <taxon>Acanthomorphata</taxon>
        <taxon>Gobiaria</taxon>
        <taxon>Gobiiformes</taxon>
        <taxon>Gobioidei</taxon>
        <taxon>Gobiidae</taxon>
        <taxon>Gobiinae</taxon>
        <taxon>Knipowitschia</taxon>
    </lineage>
</organism>
<dbReference type="GO" id="GO:0003824">
    <property type="term" value="F:catalytic activity"/>
    <property type="evidence" value="ECO:0007669"/>
    <property type="project" value="InterPro"/>
</dbReference>
<dbReference type="EMBL" id="OZ035825">
    <property type="protein sequence ID" value="CAL1602766.1"/>
    <property type="molecule type" value="Genomic_DNA"/>
</dbReference>
<dbReference type="Gene3D" id="2.60.40.1360">
    <property type="match status" value="1"/>
</dbReference>
<evidence type="ECO:0000313" key="2">
    <source>
        <dbReference type="EMBL" id="CAL1602766.1"/>
    </source>
</evidence>
<gene>
    <name evidence="2" type="ORF">KC01_LOCUS30511</name>
</gene>
<keyword evidence="3" id="KW-1185">Reference proteome</keyword>
<sequence>MCFTDCKLFSTLQIVGYSELNLSANQWKHDMKRFDWTPKTGAEQEQEERKKESVWEVTLRPMEIRTFLLRLQI</sequence>
<proteinExistence type="predicted"/>
<protein>
    <recommendedName>
        <fullName evidence="1">Glycosyl hydrolases family 38 C-terminal domain-containing protein</fullName>
    </recommendedName>
</protein>
<evidence type="ECO:0000259" key="1">
    <source>
        <dbReference type="Pfam" id="PF17677"/>
    </source>
</evidence>
<dbReference type="SUPFAM" id="SSF74650">
    <property type="entry name" value="Galactose mutarotase-like"/>
    <property type="match status" value="1"/>
</dbReference>
<accession>A0AAV2LMI0</accession>
<name>A0AAV2LMI0_KNICA</name>
<feature type="domain" description="Glycosyl hydrolases family 38 C-terminal" evidence="1">
    <location>
        <begin position="5"/>
        <end position="67"/>
    </location>
</feature>
<dbReference type="InterPro" id="IPR041147">
    <property type="entry name" value="GH38_C"/>
</dbReference>
<evidence type="ECO:0000313" key="3">
    <source>
        <dbReference type="Proteomes" id="UP001497482"/>
    </source>
</evidence>
<dbReference type="InterPro" id="IPR011013">
    <property type="entry name" value="Gal_mutarotase_sf_dom"/>
</dbReference>
<dbReference type="Pfam" id="PF17677">
    <property type="entry name" value="Glyco_hydro38C2"/>
    <property type="match status" value="1"/>
</dbReference>
<dbReference type="Proteomes" id="UP001497482">
    <property type="component" value="Chromosome 3"/>
</dbReference>